<feature type="transmembrane region" description="Helical" evidence="21">
    <location>
        <begin position="193"/>
        <end position="211"/>
    </location>
</feature>
<dbReference type="InterPro" id="IPR004755">
    <property type="entry name" value="Cat_AA_permease"/>
</dbReference>
<keyword evidence="5 21" id="KW-0812">Transmembrane</keyword>
<sequence>MMTCGSAVSFLQCLLRRKIITLDSLEDSKLCRCLSTVDLIALGVGSTLGAGVYVLAGEVAKSNSGPSIVVSFLIAALASVMAGLCYAEFGARVPKTGSAYLYTYVTVGELWAFVTGWNLILSYVIGTSSVARAWSGTFDELLGKQIGDFFKTYFRMNYSGLAEYPDFFAVCLILLLAGLLSFGVKESAWVNKVFTAVNILVLLFVMTSGFVKGDINNWKKTEEFLTNYTAKIKNLSSFENVTSAFGIGGFMPYGFTGTLAGAATCFYAFIGFDCIATTGEEVRNPQKAIPIGIVTSLLVCFMAYFGVSAALTLMMPYYLLDENSPLPVAFEYVGWGSAKYVVAVGSLCALSTSLLGSIFPMPRVIYAMAEDGLLFKCLAQINPKTKTPLIATLSSGAVAAVMAFLFDLKALVDMMSIGTLLAYSLVAACVLILRYQPNSDYEQPKYSAEKEALAGPERESQISMIPGHSFSLQTLINPSSLPTEQSSNMVNFLVGLLAFLVCGLSILTTYGIHFIANLELWSLCLLGVLSLLFISVILVIWRQPQSEQKVAFMVPLLPLLPSLSILVNIYLMVQLSRETWIRFSIWMALVIGQPAKNKRQKEPGENRIRPANKKVKPKIPKLKERESDVSPKIHSIMTQVMDKGRFQKPAATLSLSAGQSLELRCKGNKIGWSYPSYHDTFKNSRLSIKQLDRYGQLILRNSTAADTGEYSCWLLLCNDYSCKKDESKTGSTYIFFSDKGELFVPSPSYFEVVYLNPDKPAVIPCRVTNPSAKVTLHQEFPAEEIKADGTNLMYDVKKGFIYQHPTSDSRGVVYCRADSWGAPQISIKYHLLYVEVPRGPPSTTIKASSNNVGSGEDVNVLCTVLGEPDVEVEFNWRYPGQEHERPVVIQDSWRLIDRGIGHTTRISESVITIEDFETLDAGNYICIAQNLRGQTTVAAYIEMTTTF</sequence>
<feature type="transmembrane region" description="Helical" evidence="21">
    <location>
        <begin position="414"/>
        <end position="435"/>
    </location>
</feature>
<dbReference type="FunFam" id="2.60.40.10:FF:001395">
    <property type="entry name" value="Platelet-derived growth factor receptor-like protein"/>
    <property type="match status" value="1"/>
</dbReference>
<evidence type="ECO:0000256" key="5">
    <source>
        <dbReference type="ARBA" id="ARBA00022692"/>
    </source>
</evidence>
<dbReference type="Ensembl" id="ENSVKKT00000029094.1">
    <property type="protein sequence ID" value="ENSVKKP00000028414.1"/>
    <property type="gene ID" value="ENSVKKG00000018386.1"/>
</dbReference>
<feature type="transmembrane region" description="Helical" evidence="21">
    <location>
        <begin position="340"/>
        <end position="359"/>
    </location>
</feature>
<protein>
    <recommendedName>
        <fullName evidence="17">Cationic amino acid transporter 2</fullName>
    </recommendedName>
    <alternativeName>
        <fullName evidence="18">Low affinity cationic amino acid transporter 2</fullName>
    </alternativeName>
    <alternativeName>
        <fullName evidence="19">Solute carrier family 7 member 2</fullName>
    </alternativeName>
</protein>
<evidence type="ECO:0000256" key="1">
    <source>
        <dbReference type="ARBA" id="ARBA00004651"/>
    </source>
</evidence>
<dbReference type="GO" id="GO:0061459">
    <property type="term" value="F:L-arginine transmembrane transporter activity"/>
    <property type="evidence" value="ECO:0007669"/>
    <property type="project" value="TreeGrafter"/>
</dbReference>
<keyword evidence="24" id="KW-1185">Reference proteome</keyword>
<dbReference type="Pfam" id="PF13906">
    <property type="entry name" value="AA_permease_C"/>
    <property type="match status" value="1"/>
</dbReference>
<comment type="subcellular location">
    <subcellularLocation>
        <location evidence="1">Cell membrane</location>
        <topology evidence="1">Multi-pass membrane protein</topology>
    </subcellularLocation>
</comment>
<feature type="domain" description="Ig-like" evidence="22">
    <location>
        <begin position="631"/>
        <end position="712"/>
    </location>
</feature>
<evidence type="ECO:0000256" key="4">
    <source>
        <dbReference type="ARBA" id="ARBA00022475"/>
    </source>
</evidence>
<evidence type="ECO:0000259" key="22">
    <source>
        <dbReference type="PROSITE" id="PS50835"/>
    </source>
</evidence>
<keyword evidence="8 21" id="KW-1133">Transmembrane helix</keyword>
<gene>
    <name evidence="23" type="primary">PDGFRL</name>
</gene>
<evidence type="ECO:0000256" key="7">
    <source>
        <dbReference type="ARBA" id="ARBA00022970"/>
    </source>
</evidence>
<organism evidence="23 24">
    <name type="scientific">Varanus komodoensis</name>
    <name type="common">Komodo dragon</name>
    <dbReference type="NCBI Taxonomy" id="61221"/>
    <lineage>
        <taxon>Eukaryota</taxon>
        <taxon>Metazoa</taxon>
        <taxon>Chordata</taxon>
        <taxon>Craniata</taxon>
        <taxon>Vertebrata</taxon>
        <taxon>Euteleostomi</taxon>
        <taxon>Lepidosauria</taxon>
        <taxon>Squamata</taxon>
        <taxon>Bifurcata</taxon>
        <taxon>Unidentata</taxon>
        <taxon>Episquamata</taxon>
        <taxon>Toxicofera</taxon>
        <taxon>Anguimorpha</taxon>
        <taxon>Paleoanguimorpha</taxon>
        <taxon>Varanoidea</taxon>
        <taxon>Varanidae</taxon>
        <taxon>Varanus</taxon>
    </lineage>
</organism>
<dbReference type="PANTHER" id="PTHR43243">
    <property type="entry name" value="INNER MEMBRANE TRANSPORTER YGJI-RELATED"/>
    <property type="match status" value="1"/>
</dbReference>
<evidence type="ECO:0000256" key="11">
    <source>
        <dbReference type="ARBA" id="ARBA00023180"/>
    </source>
</evidence>
<evidence type="ECO:0000256" key="20">
    <source>
        <dbReference type="SAM" id="MobiDB-lite"/>
    </source>
</evidence>
<evidence type="ECO:0000256" key="2">
    <source>
        <dbReference type="ARBA" id="ARBA00008572"/>
    </source>
</evidence>
<evidence type="ECO:0000256" key="8">
    <source>
        <dbReference type="ARBA" id="ARBA00022989"/>
    </source>
</evidence>
<keyword evidence="4" id="KW-1003">Cell membrane</keyword>
<feature type="transmembrane region" description="Helical" evidence="21">
    <location>
        <begin position="167"/>
        <end position="184"/>
    </location>
</feature>
<name>A0A8D2LVV6_VARKO</name>
<keyword evidence="11" id="KW-0325">Glycoprotein</keyword>
<proteinExistence type="inferred from homology"/>
<evidence type="ECO:0000256" key="13">
    <source>
        <dbReference type="ARBA" id="ARBA00034422"/>
    </source>
</evidence>
<keyword evidence="7" id="KW-0029">Amino-acid transport</keyword>
<dbReference type="GO" id="GO:0005886">
    <property type="term" value="C:plasma membrane"/>
    <property type="evidence" value="ECO:0007669"/>
    <property type="project" value="UniProtKB-SubCell"/>
</dbReference>
<evidence type="ECO:0000256" key="16">
    <source>
        <dbReference type="ARBA" id="ARBA00050846"/>
    </source>
</evidence>
<keyword evidence="9 21" id="KW-0472">Membrane</keyword>
<dbReference type="Pfam" id="PF13520">
    <property type="entry name" value="AA_permease_2"/>
    <property type="match status" value="1"/>
</dbReference>
<evidence type="ECO:0000256" key="3">
    <source>
        <dbReference type="ARBA" id="ARBA00022448"/>
    </source>
</evidence>
<dbReference type="SMART" id="SM00409">
    <property type="entry name" value="IG"/>
    <property type="match status" value="3"/>
</dbReference>
<dbReference type="SUPFAM" id="SSF48726">
    <property type="entry name" value="Immunoglobulin"/>
    <property type="match status" value="3"/>
</dbReference>
<dbReference type="AlphaFoldDB" id="A0A8D2LVV6"/>
<dbReference type="FunFam" id="1.20.1740.10:FF:000034">
    <property type="entry name" value="cationic amino acid transporter 2 isoform X2"/>
    <property type="match status" value="1"/>
</dbReference>
<dbReference type="NCBIfam" id="TIGR00906">
    <property type="entry name" value="2A0303"/>
    <property type="match status" value="1"/>
</dbReference>
<evidence type="ECO:0000256" key="14">
    <source>
        <dbReference type="ARBA" id="ARBA00034423"/>
    </source>
</evidence>
<dbReference type="Proteomes" id="UP000694545">
    <property type="component" value="Unplaced"/>
</dbReference>
<feature type="transmembrane region" description="Helical" evidence="21">
    <location>
        <begin position="250"/>
        <end position="270"/>
    </location>
</feature>
<dbReference type="InterPro" id="IPR036179">
    <property type="entry name" value="Ig-like_dom_sf"/>
</dbReference>
<keyword evidence="3" id="KW-0813">Transport</keyword>
<evidence type="ECO:0000256" key="6">
    <source>
        <dbReference type="ARBA" id="ARBA00022737"/>
    </source>
</evidence>
<feature type="transmembrane region" description="Helical" evidence="21">
    <location>
        <begin position="291"/>
        <end position="320"/>
    </location>
</feature>
<evidence type="ECO:0000256" key="10">
    <source>
        <dbReference type="ARBA" id="ARBA00023157"/>
    </source>
</evidence>
<dbReference type="PROSITE" id="PS50835">
    <property type="entry name" value="IG_LIKE"/>
    <property type="match status" value="2"/>
</dbReference>
<dbReference type="InterPro" id="IPR007110">
    <property type="entry name" value="Ig-like_dom"/>
</dbReference>
<dbReference type="GO" id="GO:0015189">
    <property type="term" value="F:L-lysine transmembrane transporter activity"/>
    <property type="evidence" value="ECO:0007669"/>
    <property type="project" value="TreeGrafter"/>
</dbReference>
<reference evidence="23" key="2">
    <citation type="submission" date="2025-09" db="UniProtKB">
        <authorList>
            <consortium name="Ensembl"/>
        </authorList>
    </citation>
    <scope>IDENTIFICATION</scope>
</reference>
<dbReference type="PANTHER" id="PTHR43243:SF35">
    <property type="entry name" value="CATIONIC AMINO ACID TRANSPORTER 2"/>
    <property type="match status" value="1"/>
</dbReference>
<feature type="transmembrane region" description="Helical" evidence="21">
    <location>
        <begin position="389"/>
        <end position="408"/>
    </location>
</feature>
<keyword evidence="12" id="KW-0393">Immunoglobulin domain</keyword>
<comment type="catalytic activity">
    <reaction evidence="16">
        <text>L-homoarginine(in) = L-homoarginine(out)</text>
        <dbReference type="Rhea" id="RHEA:71203"/>
        <dbReference type="ChEBI" id="CHEBI:143006"/>
    </reaction>
</comment>
<feature type="transmembrane region" description="Helical" evidence="21">
    <location>
        <begin position="99"/>
        <end position="125"/>
    </location>
</feature>
<dbReference type="Pfam" id="PF13927">
    <property type="entry name" value="Ig_3"/>
    <property type="match status" value="1"/>
</dbReference>
<dbReference type="GO" id="GO:0097638">
    <property type="term" value="P:L-arginine import across plasma membrane"/>
    <property type="evidence" value="ECO:0007669"/>
    <property type="project" value="TreeGrafter"/>
</dbReference>
<dbReference type="Pfam" id="PF21339">
    <property type="entry name" value="VEGFR-1-like_Ig-like"/>
    <property type="match status" value="1"/>
</dbReference>
<evidence type="ECO:0000256" key="17">
    <source>
        <dbReference type="ARBA" id="ARBA00069817"/>
    </source>
</evidence>
<comment type="catalytic activity">
    <reaction evidence="15">
        <text>L-ornithine(in) = L-ornithine(out)</text>
        <dbReference type="Rhea" id="RHEA:71199"/>
        <dbReference type="ChEBI" id="CHEBI:46911"/>
    </reaction>
</comment>
<comment type="similarity">
    <text evidence="2">Belongs to the amino acid-polyamine-organocation (APC) superfamily. Cationic amino acid transporter (CAT) (TC 2.A.3.3) family.</text>
</comment>
<dbReference type="InterPro" id="IPR003599">
    <property type="entry name" value="Ig_sub"/>
</dbReference>
<dbReference type="Gene3D" id="1.20.1740.10">
    <property type="entry name" value="Amino acid/polyamine transporter I"/>
    <property type="match status" value="1"/>
</dbReference>
<feature type="transmembrane region" description="Helical" evidence="21">
    <location>
        <begin position="520"/>
        <end position="541"/>
    </location>
</feature>
<evidence type="ECO:0000256" key="21">
    <source>
        <dbReference type="SAM" id="Phobius"/>
    </source>
</evidence>
<dbReference type="InterPro" id="IPR029485">
    <property type="entry name" value="CAT_C"/>
</dbReference>
<dbReference type="InterPro" id="IPR003598">
    <property type="entry name" value="Ig_sub2"/>
</dbReference>
<feature type="transmembrane region" description="Helical" evidence="21">
    <location>
        <begin position="39"/>
        <end position="56"/>
    </location>
</feature>
<accession>A0A8D2LVV6</accession>
<evidence type="ECO:0000256" key="18">
    <source>
        <dbReference type="ARBA" id="ARBA00081006"/>
    </source>
</evidence>
<evidence type="ECO:0000256" key="9">
    <source>
        <dbReference type="ARBA" id="ARBA00023136"/>
    </source>
</evidence>
<keyword evidence="6" id="KW-0677">Repeat</keyword>
<dbReference type="FunFam" id="2.60.40.10:FF:000223">
    <property type="entry name" value="Platelet-derived growth factor receptor beta"/>
    <property type="match status" value="1"/>
</dbReference>
<dbReference type="SMART" id="SM00408">
    <property type="entry name" value="IGc2"/>
    <property type="match status" value="1"/>
</dbReference>
<dbReference type="InterPro" id="IPR013783">
    <property type="entry name" value="Ig-like_fold"/>
</dbReference>
<feature type="transmembrane region" description="Helical" evidence="21">
    <location>
        <begin position="553"/>
        <end position="573"/>
    </location>
</feature>
<feature type="transmembrane region" description="Helical" evidence="21">
    <location>
        <begin position="68"/>
        <end position="87"/>
    </location>
</feature>
<reference evidence="23" key="1">
    <citation type="submission" date="2025-08" db="UniProtKB">
        <authorList>
            <consortium name="Ensembl"/>
        </authorList>
    </citation>
    <scope>IDENTIFICATION</scope>
</reference>
<keyword evidence="10" id="KW-1015">Disulfide bond</keyword>
<evidence type="ECO:0000256" key="19">
    <source>
        <dbReference type="ARBA" id="ARBA00083295"/>
    </source>
</evidence>
<evidence type="ECO:0000313" key="23">
    <source>
        <dbReference type="Ensembl" id="ENSVKKP00000028414.1"/>
    </source>
</evidence>
<comment type="catalytic activity">
    <reaction evidence="14">
        <text>L-arginine(in) = L-arginine(out)</text>
        <dbReference type="Rhea" id="RHEA:32143"/>
        <dbReference type="ChEBI" id="CHEBI:32682"/>
    </reaction>
</comment>
<evidence type="ECO:0000313" key="24">
    <source>
        <dbReference type="Proteomes" id="UP000694545"/>
    </source>
</evidence>
<feature type="transmembrane region" description="Helical" evidence="21">
    <location>
        <begin position="490"/>
        <end position="514"/>
    </location>
</feature>
<evidence type="ECO:0000256" key="15">
    <source>
        <dbReference type="ARBA" id="ARBA00034450"/>
    </source>
</evidence>
<feature type="domain" description="Ig-like" evidence="22">
    <location>
        <begin position="841"/>
        <end position="944"/>
    </location>
</feature>
<feature type="region of interest" description="Disordered" evidence="20">
    <location>
        <begin position="598"/>
        <end position="618"/>
    </location>
</feature>
<dbReference type="InterPro" id="IPR002293">
    <property type="entry name" value="AA/rel_permease1"/>
</dbReference>
<dbReference type="FunFam" id="1.20.1740.10:FF:000009">
    <property type="entry name" value="Low affinity cationic amino acid transporter 2"/>
    <property type="match status" value="1"/>
</dbReference>
<comment type="catalytic activity">
    <reaction evidence="13">
        <text>L-lysine(in) = L-lysine(out)</text>
        <dbReference type="Rhea" id="RHEA:70935"/>
        <dbReference type="ChEBI" id="CHEBI:32551"/>
    </reaction>
</comment>
<dbReference type="Gene3D" id="2.60.40.10">
    <property type="entry name" value="Immunoglobulins"/>
    <property type="match status" value="3"/>
</dbReference>
<evidence type="ECO:0000256" key="12">
    <source>
        <dbReference type="ARBA" id="ARBA00023319"/>
    </source>
</evidence>
<dbReference type="GO" id="GO:0000064">
    <property type="term" value="F:L-ornithine transmembrane transporter activity"/>
    <property type="evidence" value="ECO:0007669"/>
    <property type="project" value="TreeGrafter"/>
</dbReference>